<evidence type="ECO:0000256" key="3">
    <source>
        <dbReference type="ARBA" id="ARBA00022842"/>
    </source>
</evidence>
<sequence length="231" mass="26644">MNAIILAAGLGSRFKDITKNTHKALLPIDGIPNIERTIKYLKQANINDIYIVTGHLSDQFDYLHDKYGCCLLYNEKYKDYNSIYSFFTAQNAFSDSYVIDSDVVLFRNIFLDKPEMSCYFVVKRPESQDKEWIPILDSKGKIIRIDVTNEPLPSLLGISYWAKSDSDKIKIKLKEYLHPNILSQSALYWDNIPMEIISELDVNTVELSISDGYEMDNLIQYNFILNNLVGK</sequence>
<dbReference type="InterPro" id="IPR029044">
    <property type="entry name" value="Nucleotide-diphossugar_trans"/>
</dbReference>
<dbReference type="EMBL" id="JBHUFP010000005">
    <property type="protein sequence ID" value="MFD1805817.1"/>
    <property type="molecule type" value="Genomic_DNA"/>
</dbReference>
<feature type="domain" description="MobA-like NTP transferase" evidence="4">
    <location>
        <begin position="3"/>
        <end position="94"/>
    </location>
</feature>
<reference evidence="6" key="1">
    <citation type="journal article" date="2019" name="Int. J. Syst. Evol. Microbiol.">
        <title>The Global Catalogue of Microorganisms (GCM) 10K type strain sequencing project: providing services to taxonomists for standard genome sequencing and annotation.</title>
        <authorList>
            <consortium name="The Broad Institute Genomics Platform"/>
            <consortium name="The Broad Institute Genome Sequencing Center for Infectious Disease"/>
            <person name="Wu L."/>
            <person name="Ma J."/>
        </authorList>
    </citation>
    <scope>NUCLEOTIDE SEQUENCE [LARGE SCALE GENOMIC DNA]</scope>
    <source>
        <strain evidence="6">CCM 7950</strain>
    </source>
</reference>
<comment type="caution">
    <text evidence="5">The sequence shown here is derived from an EMBL/GenBank/DDBJ whole genome shotgun (WGS) entry which is preliminary data.</text>
</comment>
<dbReference type="CDD" id="cd02523">
    <property type="entry name" value="PC_cytidylyltransferase"/>
    <property type="match status" value="1"/>
</dbReference>
<accession>A0ABW4NW24</accession>
<dbReference type="PANTHER" id="PTHR43584:SF5">
    <property type="entry name" value="PROTEIN LICC"/>
    <property type="match status" value="1"/>
</dbReference>
<dbReference type="GO" id="GO:0016740">
    <property type="term" value="F:transferase activity"/>
    <property type="evidence" value="ECO:0007669"/>
    <property type="project" value="UniProtKB-KW"/>
</dbReference>
<evidence type="ECO:0000256" key="2">
    <source>
        <dbReference type="ARBA" id="ARBA00022695"/>
    </source>
</evidence>
<keyword evidence="2" id="KW-0548">Nucleotidyltransferase</keyword>
<dbReference type="SUPFAM" id="SSF53448">
    <property type="entry name" value="Nucleotide-diphospho-sugar transferases"/>
    <property type="match status" value="1"/>
</dbReference>
<dbReference type="InterPro" id="IPR050065">
    <property type="entry name" value="GlmU-like"/>
</dbReference>
<organism evidence="5 6">
    <name type="scientific">Pasteurella oralis</name>
    <dbReference type="NCBI Taxonomy" id="1071947"/>
    <lineage>
        <taxon>Bacteria</taxon>
        <taxon>Pseudomonadati</taxon>
        <taxon>Pseudomonadota</taxon>
        <taxon>Gammaproteobacteria</taxon>
        <taxon>Pasteurellales</taxon>
        <taxon>Pasteurellaceae</taxon>
        <taxon>Pasteurella</taxon>
    </lineage>
</organism>
<dbReference type="RefSeq" id="WP_379097094.1">
    <property type="nucleotide sequence ID" value="NZ_JBHUFP010000005.1"/>
</dbReference>
<dbReference type="Gene3D" id="3.90.550.10">
    <property type="entry name" value="Spore Coat Polysaccharide Biosynthesis Protein SpsA, Chain A"/>
    <property type="match status" value="1"/>
</dbReference>
<keyword evidence="3" id="KW-0460">Magnesium</keyword>
<name>A0ABW4NW24_9PAST</name>
<evidence type="ECO:0000256" key="1">
    <source>
        <dbReference type="ARBA" id="ARBA00022679"/>
    </source>
</evidence>
<dbReference type="Proteomes" id="UP001597420">
    <property type="component" value="Unassembled WGS sequence"/>
</dbReference>
<keyword evidence="6" id="KW-1185">Reference proteome</keyword>
<dbReference type="Pfam" id="PF12804">
    <property type="entry name" value="NTP_transf_3"/>
    <property type="match status" value="1"/>
</dbReference>
<evidence type="ECO:0000259" key="4">
    <source>
        <dbReference type="Pfam" id="PF12804"/>
    </source>
</evidence>
<protein>
    <submittedName>
        <fullName evidence="5">NTP transferase domain-containing protein</fullName>
    </submittedName>
</protein>
<dbReference type="InterPro" id="IPR025877">
    <property type="entry name" value="MobA-like_NTP_Trfase"/>
</dbReference>
<gene>
    <name evidence="5" type="ORF">ACFSAV_05405</name>
</gene>
<evidence type="ECO:0000313" key="6">
    <source>
        <dbReference type="Proteomes" id="UP001597420"/>
    </source>
</evidence>
<keyword evidence="1 5" id="KW-0808">Transferase</keyword>
<dbReference type="PANTHER" id="PTHR43584">
    <property type="entry name" value="NUCLEOTIDYL TRANSFERASE"/>
    <property type="match status" value="1"/>
</dbReference>
<evidence type="ECO:0000313" key="5">
    <source>
        <dbReference type="EMBL" id="MFD1805817.1"/>
    </source>
</evidence>
<proteinExistence type="predicted"/>
<dbReference type="InterPro" id="IPR017189">
    <property type="entry name" value="CTP-phospocholine_CTT"/>
</dbReference>
<dbReference type="PIRSF" id="PIRSF037382">
    <property type="entry name" value="CCT_LicC"/>
    <property type="match status" value="1"/>
</dbReference>